<keyword evidence="4 9" id="KW-0637">Prenyltransferase</keyword>
<dbReference type="SUPFAM" id="SSF48439">
    <property type="entry name" value="Protein prenylyltransferase"/>
    <property type="match status" value="1"/>
</dbReference>
<dbReference type="Proteomes" id="UP000829196">
    <property type="component" value="Unassembled WGS sequence"/>
</dbReference>
<dbReference type="PANTHER" id="PTHR11129">
    <property type="entry name" value="PROTEIN FARNESYLTRANSFERASE ALPHA SUBUNIT/RAB GERANYLGERANYL TRANSFERASE ALPHA SUBUNIT"/>
    <property type="match status" value="1"/>
</dbReference>
<dbReference type="GO" id="GO:0097354">
    <property type="term" value="P:prenylation"/>
    <property type="evidence" value="ECO:0007669"/>
    <property type="project" value="UniProtKB-UniRule"/>
</dbReference>
<dbReference type="PANTHER" id="PTHR11129:SF2">
    <property type="entry name" value="GERANYLGERANYL TRANSFERASE TYPE-2 SUBUNIT ALPHA"/>
    <property type="match status" value="1"/>
</dbReference>
<evidence type="ECO:0000256" key="5">
    <source>
        <dbReference type="ARBA" id="ARBA00022679"/>
    </source>
</evidence>
<dbReference type="Gene3D" id="1.25.40.120">
    <property type="entry name" value="Protein prenylyltransferase"/>
    <property type="match status" value="1"/>
</dbReference>
<gene>
    <name evidence="10" type="ORF">KFK09_013524</name>
</gene>
<dbReference type="Gene3D" id="3.80.10.10">
    <property type="entry name" value="Ribonuclease Inhibitor"/>
    <property type="match status" value="1"/>
</dbReference>
<reference evidence="10" key="1">
    <citation type="journal article" date="2022" name="Front. Genet.">
        <title>Chromosome-Scale Assembly of the Dendrobium nobile Genome Provides Insights Into the Molecular Mechanism of the Biosynthesis of the Medicinal Active Ingredient of Dendrobium.</title>
        <authorList>
            <person name="Xu Q."/>
            <person name="Niu S.-C."/>
            <person name="Li K.-L."/>
            <person name="Zheng P.-J."/>
            <person name="Zhang X.-J."/>
            <person name="Jia Y."/>
            <person name="Liu Y."/>
            <person name="Niu Y.-X."/>
            <person name="Yu L.-H."/>
            <person name="Chen D.-F."/>
            <person name="Zhang G.-Q."/>
        </authorList>
    </citation>
    <scope>NUCLEOTIDE SEQUENCE</scope>
    <source>
        <tissue evidence="10">Leaf</tissue>
    </source>
</reference>
<dbReference type="FunFam" id="1.25.40.120:FF:000035">
    <property type="entry name" value="Geranylgeranyl transferase type-2 subunit alpha"/>
    <property type="match status" value="1"/>
</dbReference>
<evidence type="ECO:0000256" key="6">
    <source>
        <dbReference type="ARBA" id="ARBA00022737"/>
    </source>
</evidence>
<comment type="caution">
    <text evidence="10">The sequence shown here is derived from an EMBL/GenBank/DDBJ whole genome shotgun (WGS) entry which is preliminary data.</text>
</comment>
<dbReference type="EC" id="2.5.1.60" evidence="2 9"/>
<comment type="catalytic activity">
    <reaction evidence="8 9">
        <text>geranylgeranyl diphosphate + L-cysteinyl-[protein] = S-geranylgeranyl-L-cysteinyl-[protein] + diphosphate</text>
        <dbReference type="Rhea" id="RHEA:21240"/>
        <dbReference type="Rhea" id="RHEA-COMP:10131"/>
        <dbReference type="Rhea" id="RHEA-COMP:11537"/>
        <dbReference type="ChEBI" id="CHEBI:29950"/>
        <dbReference type="ChEBI" id="CHEBI:33019"/>
        <dbReference type="ChEBI" id="CHEBI:57533"/>
        <dbReference type="ChEBI" id="CHEBI:86021"/>
        <dbReference type="EC" id="2.5.1.60"/>
    </reaction>
</comment>
<sequence length="703" mass="80461">MHGQPRKPLRVKDAAAAAAKASNLRDLQSQLLHNHQHRLYTKEAIAASSKLLEINPEIFTVWNYRKLALQQNLKEATDSERIKSLVDDELRAVEIALRANPKSYGAWYHRKWVLSQGLAEVDFDREFRLLDQLLKVDSRNFHGWNYRRFVAKLKGLPEVEELKFTMDMINTNFSNYSAWHSRSGVLSRLLSKKAEGFAEREKILTEEYELVSQALFTDPSDQSGWFYHLWLLDQTITPNEVLLISSWPSHDSDCVLSINGNAAYCKSSEPIRSSYYFMSTGKLPVVLFFNQTVKGVNSSSVTVNSMFAKNEDLVWRPLLPTKSKEAACWVTYLQIPDLQLSDTKVYRVEVKLGHSKDILSSSGSEFNHPLHFRFTLTLNSDSLRDTRGESVDELFVWDDGGSSTLESNDLVSFDQLKLSEDHASAFSKWQLETISNEINLFKELSEENCIFVKLTLARLLIAQDAMLSHTIPPVRLIRLRDVLELYDDLVQLDPRHAGYYEDERSLVIMNQVTFDDKSLSSHLSHSNNYISSKLHPHVCLQLKSLSLTRIGYVERLLWVHTLDLSHNKLRSIAGIEALQLLSNLNLQNNQISSITALEPLKLLSYLRVLDISFNKIGAHSVDTTRYLFSSPLTHSINVKDKKCFEECLQANINVADNWEAIFLFSELHLKQLDVKGNAVADEKFRDLLKKVLPTLTWLDGERL</sequence>
<accession>A0A8T3BDA2</accession>
<dbReference type="InterPro" id="IPR001611">
    <property type="entry name" value="Leu-rich_rpt"/>
</dbReference>
<keyword evidence="5 9" id="KW-0808">Transferase</keyword>
<evidence type="ECO:0000256" key="2">
    <source>
        <dbReference type="ARBA" id="ARBA00012656"/>
    </source>
</evidence>
<organism evidence="10 11">
    <name type="scientific">Dendrobium nobile</name>
    <name type="common">Orchid</name>
    <dbReference type="NCBI Taxonomy" id="94219"/>
    <lineage>
        <taxon>Eukaryota</taxon>
        <taxon>Viridiplantae</taxon>
        <taxon>Streptophyta</taxon>
        <taxon>Embryophyta</taxon>
        <taxon>Tracheophyta</taxon>
        <taxon>Spermatophyta</taxon>
        <taxon>Magnoliopsida</taxon>
        <taxon>Liliopsida</taxon>
        <taxon>Asparagales</taxon>
        <taxon>Orchidaceae</taxon>
        <taxon>Epidendroideae</taxon>
        <taxon>Malaxideae</taxon>
        <taxon>Dendrobiinae</taxon>
        <taxon>Dendrobium</taxon>
    </lineage>
</organism>
<proteinExistence type="inferred from homology"/>
<protein>
    <recommendedName>
        <fullName evidence="3 9">Geranylgeranyl transferase type-2 subunit alpha</fullName>
        <ecNumber evidence="2 9">2.5.1.60</ecNumber>
    </recommendedName>
    <alternativeName>
        <fullName evidence="7 9">Geranylgeranyl transferase type II subunit alpha</fullName>
    </alternativeName>
</protein>
<evidence type="ECO:0000313" key="11">
    <source>
        <dbReference type="Proteomes" id="UP000829196"/>
    </source>
</evidence>
<dbReference type="Pfam" id="PF13516">
    <property type="entry name" value="LRR_6"/>
    <property type="match status" value="1"/>
</dbReference>
<dbReference type="GO" id="GO:0005968">
    <property type="term" value="C:Rab-protein geranylgeranyltransferase complex"/>
    <property type="evidence" value="ECO:0007669"/>
    <property type="project" value="TreeGrafter"/>
</dbReference>
<dbReference type="InterPro" id="IPR032675">
    <property type="entry name" value="LRR_dom_sf"/>
</dbReference>
<comment type="similarity">
    <text evidence="1 9">Belongs to the protein prenyltransferase subunit alpha family.</text>
</comment>
<evidence type="ECO:0000256" key="8">
    <source>
        <dbReference type="ARBA" id="ARBA00047658"/>
    </source>
</evidence>
<keyword evidence="6" id="KW-0677">Repeat</keyword>
<dbReference type="PROSITE" id="PS51147">
    <property type="entry name" value="PFTA"/>
    <property type="match status" value="5"/>
</dbReference>
<evidence type="ECO:0000256" key="3">
    <source>
        <dbReference type="ARBA" id="ARBA00014772"/>
    </source>
</evidence>
<dbReference type="GO" id="GO:0004663">
    <property type="term" value="F:Rab geranylgeranyltransferase activity"/>
    <property type="evidence" value="ECO:0007669"/>
    <property type="project" value="UniProtKB-UniRule"/>
</dbReference>
<comment type="function">
    <text evidence="9">Catalyzes the transfer of a geranyl-geranyl moiety from geranyl-geranyl pyrophosphate to cysteines occuring in specific C-terminal amino acid sequences.</text>
</comment>
<evidence type="ECO:0000256" key="7">
    <source>
        <dbReference type="ARBA" id="ARBA00031267"/>
    </source>
</evidence>
<dbReference type="SMR" id="A0A8T3BDA2"/>
<evidence type="ECO:0000313" key="10">
    <source>
        <dbReference type="EMBL" id="KAI0507399.1"/>
    </source>
</evidence>
<evidence type="ECO:0000256" key="9">
    <source>
        <dbReference type="RuleBase" id="RU367120"/>
    </source>
</evidence>
<evidence type="ECO:0000256" key="1">
    <source>
        <dbReference type="ARBA" id="ARBA00006734"/>
    </source>
</evidence>
<dbReference type="SUPFAM" id="SSF52058">
    <property type="entry name" value="L domain-like"/>
    <property type="match status" value="1"/>
</dbReference>
<dbReference type="PROSITE" id="PS51450">
    <property type="entry name" value="LRR"/>
    <property type="match status" value="2"/>
</dbReference>
<dbReference type="EMBL" id="JAGYWB010000010">
    <property type="protein sequence ID" value="KAI0507399.1"/>
    <property type="molecule type" value="Genomic_DNA"/>
</dbReference>
<dbReference type="InterPro" id="IPR002088">
    <property type="entry name" value="Prenyl_trans_a"/>
</dbReference>
<dbReference type="OrthoDB" id="1658at2759"/>
<keyword evidence="11" id="KW-1185">Reference proteome</keyword>
<dbReference type="AlphaFoldDB" id="A0A8T3BDA2"/>
<name>A0A8T3BDA2_DENNO</name>
<dbReference type="Pfam" id="PF01239">
    <property type="entry name" value="PPTA"/>
    <property type="match status" value="5"/>
</dbReference>
<evidence type="ECO:0000256" key="4">
    <source>
        <dbReference type="ARBA" id="ARBA00022602"/>
    </source>
</evidence>